<dbReference type="EMBL" id="FNXT01000785">
    <property type="protein sequence ID" value="SZX67306.1"/>
    <property type="molecule type" value="Genomic_DNA"/>
</dbReference>
<evidence type="ECO:0000256" key="1">
    <source>
        <dbReference type="SAM" id="MobiDB-lite"/>
    </source>
</evidence>
<proteinExistence type="predicted"/>
<keyword evidence="3" id="KW-1185">Reference proteome</keyword>
<evidence type="ECO:0000313" key="2">
    <source>
        <dbReference type="EMBL" id="SZX67306.1"/>
    </source>
</evidence>
<feature type="region of interest" description="Disordered" evidence="1">
    <location>
        <begin position="210"/>
        <end position="256"/>
    </location>
</feature>
<dbReference type="AlphaFoldDB" id="A0A383VSE1"/>
<name>A0A383VSE1_TETOB</name>
<organism evidence="2 3">
    <name type="scientific">Tetradesmus obliquus</name>
    <name type="common">Green alga</name>
    <name type="synonym">Acutodesmus obliquus</name>
    <dbReference type="NCBI Taxonomy" id="3088"/>
    <lineage>
        <taxon>Eukaryota</taxon>
        <taxon>Viridiplantae</taxon>
        <taxon>Chlorophyta</taxon>
        <taxon>core chlorophytes</taxon>
        <taxon>Chlorophyceae</taxon>
        <taxon>CS clade</taxon>
        <taxon>Sphaeropleales</taxon>
        <taxon>Scenedesmaceae</taxon>
        <taxon>Tetradesmus</taxon>
    </lineage>
</organism>
<protein>
    <submittedName>
        <fullName evidence="2">Uncharacterized protein</fullName>
    </submittedName>
</protein>
<accession>A0A383VSE1</accession>
<sequence>MLHRSIQSALKFQWRFARAAAGDLGAPAHSSHHHTLKSALPADAGLAASRAFSSSCSAQIQFGWGSSRGGAASDAAVTAPAAAAHLSINVQPSGLHALQQALGIYHEHALVSRCAAVWNIPAEILQANVQALADVLHPCGRDTTAHALWVMVRCPELRHADEQQLRLTLRHLTQMVQHLDLNKPTLLAQVYRKPWMIKAAAQRAHRARAAAAAKAQASRSKQGSGAACSRQGGSSNSSDADFSDSEEGSSSSGRGYMPPWHHEALLLMLELFTKNSSGSSSRVSPAPAMAAVRGYLTVAEAAQQLSNGWKAVASVLPGSAKMQAAAAAAAVSGSAVRQDAPYNSSSSNGSSYDTLQQLLAACPLLTLLPRDVLLSRWQLLLSGLLGSHQTAAALLMSSPYIVVSYADLQDSGCPYELQGFF</sequence>
<dbReference type="Proteomes" id="UP000256970">
    <property type="component" value="Unassembled WGS sequence"/>
</dbReference>
<gene>
    <name evidence="2" type="ORF">BQ4739_LOCUS7712</name>
</gene>
<evidence type="ECO:0000313" key="3">
    <source>
        <dbReference type="Proteomes" id="UP000256970"/>
    </source>
</evidence>
<reference evidence="2 3" key="1">
    <citation type="submission" date="2016-10" db="EMBL/GenBank/DDBJ databases">
        <authorList>
            <person name="Cai Z."/>
        </authorList>
    </citation>
    <scope>NUCLEOTIDE SEQUENCE [LARGE SCALE GENOMIC DNA]</scope>
</reference>
<feature type="compositionally biased region" description="Low complexity" evidence="1">
    <location>
        <begin position="210"/>
        <end position="222"/>
    </location>
</feature>